<dbReference type="Gene3D" id="1.10.3210.10">
    <property type="entry name" value="Hypothetical protein af1432"/>
    <property type="match status" value="1"/>
</dbReference>
<dbReference type="InterPro" id="IPR052020">
    <property type="entry name" value="Cyclic_di-GMP/3'3'-cGAMP_PDE"/>
</dbReference>
<evidence type="ECO:0000256" key="3">
    <source>
        <dbReference type="PROSITE-ProRule" id="PRU00169"/>
    </source>
</evidence>
<gene>
    <name evidence="5" type="ORF">FC774_09020</name>
    <name evidence="6" type="ORF">FDB51_11055</name>
</gene>
<dbReference type="EMBL" id="SWOV01000020">
    <property type="protein sequence ID" value="NFF88007.1"/>
    <property type="molecule type" value="Genomic_DNA"/>
</dbReference>
<dbReference type="PANTHER" id="PTHR45228:SF1">
    <property type="entry name" value="CYCLIC DI-GMP PHOSPHODIESTERASE TM_0186"/>
    <property type="match status" value="1"/>
</dbReference>
<feature type="domain" description="Response regulatory" evidence="4">
    <location>
        <begin position="3"/>
        <end position="119"/>
    </location>
</feature>
<accession>A0A0M1LJ86</accession>
<dbReference type="InterPro" id="IPR001789">
    <property type="entry name" value="Sig_transdc_resp-reg_receiver"/>
</dbReference>
<evidence type="ECO:0000259" key="4">
    <source>
        <dbReference type="PROSITE" id="PS50110"/>
    </source>
</evidence>
<dbReference type="CDD" id="cd00077">
    <property type="entry name" value="HDc"/>
    <property type="match status" value="1"/>
</dbReference>
<evidence type="ECO:0000313" key="7">
    <source>
        <dbReference type="Proteomes" id="UP000473681"/>
    </source>
</evidence>
<feature type="modified residue" description="4-aspartylphosphate" evidence="3">
    <location>
        <position position="52"/>
    </location>
</feature>
<organism evidence="5 8">
    <name type="scientific">Clostridium botulinum</name>
    <dbReference type="NCBI Taxonomy" id="1491"/>
    <lineage>
        <taxon>Bacteria</taxon>
        <taxon>Bacillati</taxon>
        <taxon>Bacillota</taxon>
        <taxon>Clostridia</taxon>
        <taxon>Eubacteriales</taxon>
        <taxon>Clostridiaceae</taxon>
        <taxon>Clostridium</taxon>
    </lineage>
</organism>
<dbReference type="PROSITE" id="PS50110">
    <property type="entry name" value="RESPONSE_REGULATORY"/>
    <property type="match status" value="1"/>
</dbReference>
<evidence type="ECO:0000313" key="8">
    <source>
        <dbReference type="Proteomes" id="UP000476820"/>
    </source>
</evidence>
<dbReference type="Proteomes" id="UP000476820">
    <property type="component" value="Unassembled WGS sequence"/>
</dbReference>
<protein>
    <recommendedName>
        <fullName evidence="1">Stage 0 sporulation protein A homolog</fullName>
    </recommendedName>
</protein>
<proteinExistence type="predicted"/>
<reference evidence="7 8" key="1">
    <citation type="submission" date="2019-04" db="EMBL/GenBank/DDBJ databases">
        <title>Genome sequencing of Clostridium botulinum Groups I-IV and Clostridium butyricum.</title>
        <authorList>
            <person name="Brunt J."/>
            <person name="Van Vliet A.H.M."/>
            <person name="Stringer S.C."/>
            <person name="Carter A.T."/>
            <person name="Peck M.W."/>
        </authorList>
    </citation>
    <scope>NUCLEOTIDE SEQUENCE [LARGE SCALE GENOMIC DNA]</scope>
    <source>
        <strain evidence="5 8">1605</strain>
        <strain evidence="6 7">CB-K-33E</strain>
    </source>
</reference>
<evidence type="ECO:0000256" key="2">
    <source>
        <dbReference type="ARBA" id="ARBA00024867"/>
    </source>
</evidence>
<dbReference type="Gene3D" id="3.40.50.2300">
    <property type="match status" value="1"/>
</dbReference>
<comment type="caution">
    <text evidence="5">The sequence shown here is derived from an EMBL/GenBank/DDBJ whole genome shotgun (WGS) entry which is preliminary data.</text>
</comment>
<dbReference type="InterPro" id="IPR006675">
    <property type="entry name" value="HDIG_dom"/>
</dbReference>
<dbReference type="SUPFAM" id="SSF109604">
    <property type="entry name" value="HD-domain/PDEase-like"/>
    <property type="match status" value="1"/>
</dbReference>
<sequence>MDKVLIIDDNKQNCEIIKDLLYAWGYCVYLAFDGFDGFKLATRVNPDVILLDVMLPGMNGFETCKKLKETEETENIPIIMLTVLNEIEDKIRGYNVGADIFLSKPIVYQELKNRIAWAIKSKRVFDNMEQIDNVTLSLLNIIRLKDTNIYLHCKDVKNYCEKVGKILSLNDYEMKQLIIGAYLHDIGKIFSNTSLEHVEIGENIVSDLNMYKWLKVFIRNHHEKMNGNGFPDGLKSSEMSQNLKILITVNRFIELLDELKDSEASIFKLSDECEKGEFSIEIIKAIRQVLEDERFIERINYN</sequence>
<keyword evidence="3" id="KW-0597">Phosphoprotein</keyword>
<dbReference type="SMART" id="SM00448">
    <property type="entry name" value="REC"/>
    <property type="match status" value="1"/>
</dbReference>
<dbReference type="PANTHER" id="PTHR45228">
    <property type="entry name" value="CYCLIC DI-GMP PHOSPHODIESTERASE TM_0186-RELATED"/>
    <property type="match status" value="1"/>
</dbReference>
<dbReference type="NCBIfam" id="TIGR00277">
    <property type="entry name" value="HDIG"/>
    <property type="match status" value="1"/>
</dbReference>
<comment type="function">
    <text evidence="2">May play the central regulatory role in sporulation. It may be an element of the effector pathway responsible for the activation of sporulation genes in response to nutritional stress. Spo0A may act in concert with spo0H (a sigma factor) to control the expression of some genes that are critical to the sporulation process.</text>
</comment>
<dbReference type="InterPro" id="IPR003607">
    <property type="entry name" value="HD/PDEase_dom"/>
</dbReference>
<name>A0A0M1LJ86_CLOBO</name>
<dbReference type="OrthoDB" id="9804747at2"/>
<dbReference type="InterPro" id="IPR011006">
    <property type="entry name" value="CheY-like_superfamily"/>
</dbReference>
<dbReference type="RefSeq" id="WP_012449803.1">
    <property type="nucleotide sequence ID" value="NZ_CP010520.1"/>
</dbReference>
<dbReference type="EMBL" id="SWVK01000014">
    <property type="protein sequence ID" value="NFN35650.1"/>
    <property type="molecule type" value="Genomic_DNA"/>
</dbReference>
<dbReference type="Pfam" id="PF13487">
    <property type="entry name" value="HD_5"/>
    <property type="match status" value="1"/>
</dbReference>
<dbReference type="Pfam" id="PF00072">
    <property type="entry name" value="Response_reg"/>
    <property type="match status" value="1"/>
</dbReference>
<dbReference type="GO" id="GO:0000160">
    <property type="term" value="P:phosphorelay signal transduction system"/>
    <property type="evidence" value="ECO:0007669"/>
    <property type="project" value="InterPro"/>
</dbReference>
<dbReference type="SUPFAM" id="SSF52172">
    <property type="entry name" value="CheY-like"/>
    <property type="match status" value="1"/>
</dbReference>
<evidence type="ECO:0000256" key="1">
    <source>
        <dbReference type="ARBA" id="ARBA00018672"/>
    </source>
</evidence>
<evidence type="ECO:0000313" key="5">
    <source>
        <dbReference type="EMBL" id="NFF88007.1"/>
    </source>
</evidence>
<dbReference type="AlphaFoldDB" id="A0A0M1LJ86"/>
<dbReference type="Proteomes" id="UP000473681">
    <property type="component" value="Unassembled WGS sequence"/>
</dbReference>
<evidence type="ECO:0000313" key="6">
    <source>
        <dbReference type="EMBL" id="NFN35650.1"/>
    </source>
</evidence>